<gene>
    <name evidence="2" type="ORF">JYZ213_LOCUS6805</name>
    <name evidence="3" type="ORF">OXD698_LOCUS32659</name>
</gene>
<evidence type="ECO:0000256" key="1">
    <source>
        <dbReference type="SAM" id="SignalP"/>
    </source>
</evidence>
<keyword evidence="1" id="KW-0732">Signal</keyword>
<feature type="signal peptide" evidence="1">
    <location>
        <begin position="1"/>
        <end position="20"/>
    </location>
</feature>
<proteinExistence type="predicted"/>
<dbReference type="EMBL" id="CAJNOG010000043">
    <property type="protein sequence ID" value="CAF0830412.1"/>
    <property type="molecule type" value="Genomic_DNA"/>
</dbReference>
<accession>A0A813UJF6</accession>
<organism evidence="2 4">
    <name type="scientific">Adineta steineri</name>
    <dbReference type="NCBI Taxonomy" id="433720"/>
    <lineage>
        <taxon>Eukaryota</taxon>
        <taxon>Metazoa</taxon>
        <taxon>Spiralia</taxon>
        <taxon>Gnathifera</taxon>
        <taxon>Rotifera</taxon>
        <taxon>Eurotatoria</taxon>
        <taxon>Bdelloidea</taxon>
        <taxon>Adinetida</taxon>
        <taxon>Adinetidae</taxon>
        <taxon>Adineta</taxon>
    </lineage>
</organism>
<dbReference type="EMBL" id="CAJOAZ010004306">
    <property type="protein sequence ID" value="CAF4053094.1"/>
    <property type="molecule type" value="Genomic_DNA"/>
</dbReference>
<reference evidence="2" key="1">
    <citation type="submission" date="2021-02" db="EMBL/GenBank/DDBJ databases">
        <authorList>
            <person name="Nowell W R."/>
        </authorList>
    </citation>
    <scope>NUCLEOTIDE SEQUENCE</scope>
</reference>
<evidence type="ECO:0000313" key="2">
    <source>
        <dbReference type="EMBL" id="CAF0830412.1"/>
    </source>
</evidence>
<evidence type="ECO:0000313" key="3">
    <source>
        <dbReference type="EMBL" id="CAF4053094.1"/>
    </source>
</evidence>
<protein>
    <submittedName>
        <fullName evidence="2">Uncharacterized protein</fullName>
    </submittedName>
</protein>
<evidence type="ECO:0000313" key="4">
    <source>
        <dbReference type="Proteomes" id="UP000663845"/>
    </source>
</evidence>
<dbReference type="Proteomes" id="UP000663844">
    <property type="component" value="Unassembled WGS sequence"/>
</dbReference>
<feature type="chain" id="PRO_5035683302" evidence="1">
    <location>
        <begin position="21"/>
        <end position="111"/>
    </location>
</feature>
<dbReference type="AlphaFoldDB" id="A0A813UJF6"/>
<sequence>MKFLFVLCIFVVFFVEFATSTRCICKCCTSSGCSASTYSGSTTNSFDLSIVCSAATCNQASCSANFLGACPLIGAAGDVDSTCGATRLAHYSMIMVSGVMMIATVMKWSLY</sequence>
<dbReference type="Proteomes" id="UP000663845">
    <property type="component" value="Unassembled WGS sequence"/>
</dbReference>
<comment type="caution">
    <text evidence="2">The sequence shown here is derived from an EMBL/GenBank/DDBJ whole genome shotgun (WGS) entry which is preliminary data.</text>
</comment>
<name>A0A813UJF6_9BILA</name>